<dbReference type="EMBL" id="GHJT01001648">
    <property type="protein sequence ID" value="MOY35619.1"/>
    <property type="molecule type" value="Transcribed_RNA"/>
</dbReference>
<dbReference type="AlphaFoldDB" id="A0A4D5RFE5"/>
<name>A0A4D5RFE5_IXOSC</name>
<evidence type="ECO:0000313" key="2">
    <source>
        <dbReference type="EMBL" id="MOY35619.1"/>
    </source>
</evidence>
<organism evidence="2">
    <name type="scientific">Ixodes scapularis</name>
    <name type="common">Black-legged tick</name>
    <name type="synonym">Deer tick</name>
    <dbReference type="NCBI Taxonomy" id="6945"/>
    <lineage>
        <taxon>Eukaryota</taxon>
        <taxon>Metazoa</taxon>
        <taxon>Ecdysozoa</taxon>
        <taxon>Arthropoda</taxon>
        <taxon>Chelicerata</taxon>
        <taxon>Arachnida</taxon>
        <taxon>Acari</taxon>
        <taxon>Parasitiformes</taxon>
        <taxon>Ixodida</taxon>
        <taxon>Ixodoidea</taxon>
        <taxon>Ixodidae</taxon>
        <taxon>Ixodinae</taxon>
        <taxon>Ixodes</taxon>
    </lineage>
</organism>
<evidence type="ECO:0000256" key="1">
    <source>
        <dbReference type="SAM" id="SignalP"/>
    </source>
</evidence>
<reference evidence="2" key="1">
    <citation type="submission" date="2019-04" db="EMBL/GenBank/DDBJ databases">
        <title>An insight into the mialome of Ixodes scapularis.</title>
        <authorList>
            <person name="Ribeiro J.M."/>
            <person name="Mather T.N."/>
            <person name="Karim S."/>
        </authorList>
    </citation>
    <scope>NUCLEOTIDE SEQUENCE</scope>
</reference>
<sequence>MFLGFWPVFSQHVFFVLLSPMYRRSVGYVYIESRGRAVIITRRSRTLLAPVPLPPRSAAVLEIFQKGAVLQCTGTSSVCSTIFYPL</sequence>
<feature type="chain" id="PRO_5020027136" description="Secreted protein" evidence="1">
    <location>
        <begin position="19"/>
        <end position="86"/>
    </location>
</feature>
<proteinExistence type="predicted"/>
<accession>A0A4D5RFE5</accession>
<keyword evidence="1" id="KW-0732">Signal</keyword>
<feature type="signal peptide" evidence="1">
    <location>
        <begin position="1"/>
        <end position="18"/>
    </location>
</feature>
<evidence type="ECO:0008006" key="3">
    <source>
        <dbReference type="Google" id="ProtNLM"/>
    </source>
</evidence>
<protein>
    <recommendedName>
        <fullName evidence="3">Secreted protein</fullName>
    </recommendedName>
</protein>